<dbReference type="PANTHER" id="PTHR30055:SF222">
    <property type="entry name" value="REGULATORY PROTEIN"/>
    <property type="match status" value="1"/>
</dbReference>
<evidence type="ECO:0000256" key="1">
    <source>
        <dbReference type="ARBA" id="ARBA00023125"/>
    </source>
</evidence>
<dbReference type="InterPro" id="IPR001647">
    <property type="entry name" value="HTH_TetR"/>
</dbReference>
<dbReference type="PROSITE" id="PS50977">
    <property type="entry name" value="HTH_TETR_2"/>
    <property type="match status" value="1"/>
</dbReference>
<dbReference type="PRINTS" id="PR00455">
    <property type="entry name" value="HTHTETR"/>
</dbReference>
<comment type="caution">
    <text evidence="4">The sequence shown here is derived from an EMBL/GenBank/DDBJ whole genome shotgun (WGS) entry which is preliminary data.</text>
</comment>
<dbReference type="PANTHER" id="PTHR30055">
    <property type="entry name" value="HTH-TYPE TRANSCRIPTIONAL REGULATOR RUTR"/>
    <property type="match status" value="1"/>
</dbReference>
<evidence type="ECO:0000256" key="2">
    <source>
        <dbReference type="PROSITE-ProRule" id="PRU00335"/>
    </source>
</evidence>
<sequence length="193" mass="21055">MARPKEHKPETILLAALSVFHEEGVTVSTARIAKAAGVSNGSLFNYFPTKQALIDALYVSIKSEMAAAVGEPDHAKPIEHRVRQIWDRWFEWARDNREAHHVMNLLHQAGLASADAQAVGNQHFEGSVAVFDEALAAGVLVDLPIDYLGALVQQQIDQAVVSELDDHQAEVAFGVLWNGITRNSNPPSTKASQ</sequence>
<dbReference type="EMBL" id="JAFIUH010000005">
    <property type="protein sequence ID" value="MBN4059583.1"/>
    <property type="molecule type" value="Genomic_DNA"/>
</dbReference>
<name>A0ABS3AP02_9ACTN</name>
<evidence type="ECO:0000313" key="5">
    <source>
        <dbReference type="Proteomes" id="UP000724964"/>
    </source>
</evidence>
<protein>
    <submittedName>
        <fullName evidence="4">TetR/AcrR family transcriptional regulator</fullName>
    </submittedName>
</protein>
<evidence type="ECO:0000313" key="4">
    <source>
        <dbReference type="EMBL" id="MBN4059583.1"/>
    </source>
</evidence>
<keyword evidence="5" id="KW-1185">Reference proteome</keyword>
<dbReference type="InterPro" id="IPR023772">
    <property type="entry name" value="DNA-bd_HTH_TetR-type_CS"/>
</dbReference>
<keyword evidence="1 2" id="KW-0238">DNA-binding</keyword>
<gene>
    <name evidence="4" type="ORF">JYT35_00525</name>
</gene>
<evidence type="ECO:0000259" key="3">
    <source>
        <dbReference type="PROSITE" id="PS50977"/>
    </source>
</evidence>
<accession>A0ABS3AP02</accession>
<feature type="DNA-binding region" description="H-T-H motif" evidence="2">
    <location>
        <begin position="28"/>
        <end position="47"/>
    </location>
</feature>
<organism evidence="4 5">
    <name type="scientific">Acidimicrobium ferrooxidans</name>
    <dbReference type="NCBI Taxonomy" id="53635"/>
    <lineage>
        <taxon>Bacteria</taxon>
        <taxon>Bacillati</taxon>
        <taxon>Actinomycetota</taxon>
        <taxon>Acidimicrobiia</taxon>
        <taxon>Acidimicrobiales</taxon>
        <taxon>Acidimicrobiaceae</taxon>
        <taxon>Acidimicrobium</taxon>
    </lineage>
</organism>
<reference evidence="4" key="1">
    <citation type="submission" date="2021-02" db="EMBL/GenBank/DDBJ databases">
        <title>Activity-based single-cell genomes from oceanic crustal fluid captures similar information to metagenomic and metatranscriptomic surveys with orders of magnitude less sampling.</title>
        <authorList>
            <person name="D'Angelo T.S."/>
            <person name="Orcutt B.N."/>
        </authorList>
    </citation>
    <scope>NUCLEOTIDE SEQUENCE [LARGE SCALE GENOMIC DNA]</scope>
    <source>
        <strain evidence="4">AH-315-J10</strain>
    </source>
</reference>
<dbReference type="Pfam" id="PF00440">
    <property type="entry name" value="TetR_N"/>
    <property type="match status" value="1"/>
</dbReference>
<dbReference type="Proteomes" id="UP000724964">
    <property type="component" value="Unassembled WGS sequence"/>
</dbReference>
<dbReference type="SUPFAM" id="SSF46689">
    <property type="entry name" value="Homeodomain-like"/>
    <property type="match status" value="1"/>
</dbReference>
<dbReference type="InterPro" id="IPR009057">
    <property type="entry name" value="Homeodomain-like_sf"/>
</dbReference>
<dbReference type="PROSITE" id="PS01081">
    <property type="entry name" value="HTH_TETR_1"/>
    <property type="match status" value="1"/>
</dbReference>
<feature type="domain" description="HTH tetR-type" evidence="3">
    <location>
        <begin position="6"/>
        <end position="65"/>
    </location>
</feature>
<dbReference type="InterPro" id="IPR050109">
    <property type="entry name" value="HTH-type_TetR-like_transc_reg"/>
</dbReference>
<proteinExistence type="predicted"/>
<dbReference type="Gene3D" id="1.10.357.10">
    <property type="entry name" value="Tetracycline Repressor, domain 2"/>
    <property type="match status" value="1"/>
</dbReference>